<accession>A0A813Y4N3</accession>
<feature type="domain" description="SHSP" evidence="3">
    <location>
        <begin position="102"/>
        <end position="213"/>
    </location>
</feature>
<dbReference type="PANTHER" id="PTHR10782">
    <property type="entry name" value="ZINC FINGER MIZ DOMAIN-CONTAINING PROTEIN"/>
    <property type="match status" value="1"/>
</dbReference>
<dbReference type="SUPFAM" id="SSF49764">
    <property type="entry name" value="HSP20-like chaperones"/>
    <property type="match status" value="1"/>
</dbReference>
<comment type="similarity">
    <text evidence="1 2">Belongs to the small heat shock protein (HSP20) family.</text>
</comment>
<dbReference type="InterPro" id="IPR008978">
    <property type="entry name" value="HSP20-like_chaperone"/>
</dbReference>
<dbReference type="Pfam" id="PF00011">
    <property type="entry name" value="HSP20"/>
    <property type="match status" value="1"/>
</dbReference>
<reference evidence="4" key="1">
    <citation type="submission" date="2021-02" db="EMBL/GenBank/DDBJ databases">
        <authorList>
            <person name="Nowell W R."/>
        </authorList>
    </citation>
    <scope>NUCLEOTIDE SEQUENCE</scope>
</reference>
<dbReference type="InterPro" id="IPR013083">
    <property type="entry name" value="Znf_RING/FYVE/PHD"/>
</dbReference>
<evidence type="ECO:0000256" key="1">
    <source>
        <dbReference type="PROSITE-ProRule" id="PRU00285"/>
    </source>
</evidence>
<dbReference type="PANTHER" id="PTHR10782:SF4">
    <property type="entry name" value="TONALLI, ISOFORM E"/>
    <property type="match status" value="1"/>
</dbReference>
<protein>
    <recommendedName>
        <fullName evidence="3">SHSP domain-containing protein</fullName>
    </recommendedName>
</protein>
<proteinExistence type="inferred from homology"/>
<evidence type="ECO:0000313" key="4">
    <source>
        <dbReference type="EMBL" id="CAF0880173.1"/>
    </source>
</evidence>
<dbReference type="PROSITE" id="PS01031">
    <property type="entry name" value="SHSP"/>
    <property type="match status" value="1"/>
</dbReference>
<organism evidence="4 5">
    <name type="scientific">Rotaria sordida</name>
    <dbReference type="NCBI Taxonomy" id="392033"/>
    <lineage>
        <taxon>Eukaryota</taxon>
        <taxon>Metazoa</taxon>
        <taxon>Spiralia</taxon>
        <taxon>Gnathifera</taxon>
        <taxon>Rotifera</taxon>
        <taxon>Eurotatoria</taxon>
        <taxon>Bdelloidea</taxon>
        <taxon>Philodinida</taxon>
        <taxon>Philodinidae</taxon>
        <taxon>Rotaria</taxon>
    </lineage>
</organism>
<sequence length="348" mass="40534">MTSSALIPINNEKNYFLQPSKSSLNCYSIHDHGHGYRTYSYEFNLKNYKPEQINVLIDNSNRLHIHAYHSLCHEFRREYKLGGSNIEAKLIRNTVDIYGHLRIDVDIRPRQYNIPPSINNNILTFDLHGYRPKNVTIRINENGLLKINAQHYDNVNEYCISREYYRQYQLSKNINPNQIRAKFDNNHQILTIQLPQSLPRRSSSWEPYYNKNDSLIYGKEPYGNPCYSLNEKAGKWICPVCNKSALFDDLQIDSYTESILNSMENENITEIIIDSNLNWTPVTSSSSSLITEQQHQQQQQQITSNIDDIILDDDQINERHQEIDSKFKIQLIPSSTNGSADVILIDDD</sequence>
<dbReference type="InterPro" id="IPR002068">
    <property type="entry name" value="A-crystallin/Hsp20_dom"/>
</dbReference>
<dbReference type="GO" id="GO:0061665">
    <property type="term" value="F:SUMO ligase activity"/>
    <property type="evidence" value="ECO:0007669"/>
    <property type="project" value="TreeGrafter"/>
</dbReference>
<evidence type="ECO:0000256" key="2">
    <source>
        <dbReference type="RuleBase" id="RU003616"/>
    </source>
</evidence>
<gene>
    <name evidence="4" type="ORF">RFH988_LOCUS7925</name>
</gene>
<dbReference type="GO" id="GO:0000785">
    <property type="term" value="C:chromatin"/>
    <property type="evidence" value="ECO:0007669"/>
    <property type="project" value="TreeGrafter"/>
</dbReference>
<evidence type="ECO:0000313" key="5">
    <source>
        <dbReference type="Proteomes" id="UP000663882"/>
    </source>
</evidence>
<dbReference type="Gene3D" id="2.60.40.790">
    <property type="match status" value="1"/>
</dbReference>
<dbReference type="CDD" id="cd00298">
    <property type="entry name" value="ACD_sHsps_p23-like"/>
    <property type="match status" value="1"/>
</dbReference>
<name>A0A813Y4N3_9BILA</name>
<evidence type="ECO:0000259" key="3">
    <source>
        <dbReference type="PROSITE" id="PS01031"/>
    </source>
</evidence>
<dbReference type="OrthoDB" id="1431247at2759"/>
<dbReference type="EMBL" id="CAJNOO010000259">
    <property type="protein sequence ID" value="CAF0880173.1"/>
    <property type="molecule type" value="Genomic_DNA"/>
</dbReference>
<dbReference type="Gene3D" id="3.30.40.10">
    <property type="entry name" value="Zinc/RING finger domain, C3HC4 (zinc finger)"/>
    <property type="match status" value="1"/>
</dbReference>
<dbReference type="AlphaFoldDB" id="A0A813Y4N3"/>
<dbReference type="GO" id="GO:0016925">
    <property type="term" value="P:protein sumoylation"/>
    <property type="evidence" value="ECO:0007669"/>
    <property type="project" value="TreeGrafter"/>
</dbReference>
<dbReference type="Proteomes" id="UP000663882">
    <property type="component" value="Unassembled WGS sequence"/>
</dbReference>
<comment type="caution">
    <text evidence="4">The sequence shown here is derived from an EMBL/GenBank/DDBJ whole genome shotgun (WGS) entry which is preliminary data.</text>
</comment>